<dbReference type="STRING" id="69.GLE_3367"/>
<accession>A0A0S2DJW3</accession>
<proteinExistence type="predicted"/>
<dbReference type="OrthoDB" id="9816009at2"/>
<dbReference type="PATRIC" id="fig|69.6.peg.3317"/>
<reference evidence="1 2" key="1">
    <citation type="submission" date="2015-11" db="EMBL/GenBank/DDBJ databases">
        <title>Genome sequences of Lysobacter enzymogenes strain C3 and Lysobacter antibioticus ATCC 29479.</title>
        <authorList>
            <person name="Kobayashi D.Y."/>
        </authorList>
    </citation>
    <scope>NUCLEOTIDE SEQUENCE [LARGE SCALE GENOMIC DNA]</scope>
    <source>
        <strain evidence="1 2">C3</strain>
    </source>
</reference>
<sequence length="130" mass="13884">MNRTMVVCLGGALALLAVAAAAEPPASTPVGDIGAGGPCESIGEVVGLKAGRDGFLTVREGPGTGYAAVDRIESERRVRLCRSEGRWVSVMYPPPGSRMLCEPESADIRRYRGPCNFGWVHWNWIRIVAG</sequence>
<dbReference type="Proteomes" id="UP000061569">
    <property type="component" value="Chromosome"/>
</dbReference>
<organism evidence="1 2">
    <name type="scientific">Lysobacter enzymogenes</name>
    <dbReference type="NCBI Taxonomy" id="69"/>
    <lineage>
        <taxon>Bacteria</taxon>
        <taxon>Pseudomonadati</taxon>
        <taxon>Pseudomonadota</taxon>
        <taxon>Gammaproteobacteria</taxon>
        <taxon>Lysobacterales</taxon>
        <taxon>Lysobacteraceae</taxon>
        <taxon>Lysobacter</taxon>
    </lineage>
</organism>
<gene>
    <name evidence="1" type="ORF">GLE_3367</name>
</gene>
<dbReference type="AlphaFoldDB" id="A0A0S2DJW3"/>
<dbReference type="EMBL" id="CP013140">
    <property type="protein sequence ID" value="ALN58713.1"/>
    <property type="molecule type" value="Genomic_DNA"/>
</dbReference>
<evidence type="ECO:0000313" key="1">
    <source>
        <dbReference type="EMBL" id="ALN58713.1"/>
    </source>
</evidence>
<protein>
    <submittedName>
        <fullName evidence="1">Uncharacterized protein</fullName>
    </submittedName>
</protein>
<evidence type="ECO:0000313" key="2">
    <source>
        <dbReference type="Proteomes" id="UP000061569"/>
    </source>
</evidence>
<dbReference type="Gene3D" id="2.30.30.40">
    <property type="entry name" value="SH3 Domains"/>
    <property type="match status" value="1"/>
</dbReference>
<dbReference type="KEGG" id="lez:GLE_3367"/>
<name>A0A0S2DJW3_LYSEN</name>